<dbReference type="Proteomes" id="UP000295611">
    <property type="component" value="Unassembled WGS sequence"/>
</dbReference>
<dbReference type="EMBL" id="SNZP01000017">
    <property type="protein sequence ID" value="TDR72055.1"/>
    <property type="molecule type" value="Genomic_DNA"/>
</dbReference>
<evidence type="ECO:0000256" key="1">
    <source>
        <dbReference type="ARBA" id="ARBA00004651"/>
    </source>
</evidence>
<keyword evidence="4" id="KW-1003">Cell membrane</keyword>
<dbReference type="PANTHER" id="PTHR21716">
    <property type="entry name" value="TRANSMEMBRANE PROTEIN"/>
    <property type="match status" value="1"/>
</dbReference>
<name>A0A4R7AZC8_9NEIS</name>
<accession>A0A4R7AZC8</accession>
<dbReference type="InterPro" id="IPR002549">
    <property type="entry name" value="AI-2E-like"/>
</dbReference>
<dbReference type="GO" id="GO:0005886">
    <property type="term" value="C:plasma membrane"/>
    <property type="evidence" value="ECO:0007669"/>
    <property type="project" value="UniProtKB-SubCell"/>
</dbReference>
<comment type="similarity">
    <text evidence="2">Belongs to the autoinducer-2 exporter (AI-2E) (TC 2.A.86) family.</text>
</comment>
<feature type="transmembrane region" description="Helical" evidence="8">
    <location>
        <begin position="172"/>
        <end position="195"/>
    </location>
</feature>
<dbReference type="PANTHER" id="PTHR21716:SF53">
    <property type="entry name" value="PERMEASE PERM-RELATED"/>
    <property type="match status" value="1"/>
</dbReference>
<evidence type="ECO:0000256" key="8">
    <source>
        <dbReference type="SAM" id="Phobius"/>
    </source>
</evidence>
<dbReference type="AlphaFoldDB" id="A0A4R7AZC8"/>
<feature type="transmembrane region" description="Helical" evidence="8">
    <location>
        <begin position="235"/>
        <end position="253"/>
    </location>
</feature>
<reference evidence="9 10" key="1">
    <citation type="submission" date="2019-03" db="EMBL/GenBank/DDBJ databases">
        <title>Genomic Encyclopedia of Type Strains, Phase III (KMG-III): the genomes of soil and plant-associated and newly described type strains.</title>
        <authorList>
            <person name="Whitman W."/>
        </authorList>
    </citation>
    <scope>NUCLEOTIDE SEQUENCE [LARGE SCALE GENOMIC DNA]</scope>
    <source>
        <strain evidence="9 10">CECT 8976</strain>
    </source>
</reference>
<feature type="transmembrane region" description="Helical" evidence="8">
    <location>
        <begin position="33"/>
        <end position="51"/>
    </location>
</feature>
<proteinExistence type="inferred from homology"/>
<keyword evidence="7 8" id="KW-0472">Membrane</keyword>
<feature type="transmembrane region" description="Helical" evidence="8">
    <location>
        <begin position="334"/>
        <end position="359"/>
    </location>
</feature>
<evidence type="ECO:0000313" key="10">
    <source>
        <dbReference type="Proteomes" id="UP000295611"/>
    </source>
</evidence>
<evidence type="ECO:0000256" key="4">
    <source>
        <dbReference type="ARBA" id="ARBA00022475"/>
    </source>
</evidence>
<evidence type="ECO:0000256" key="3">
    <source>
        <dbReference type="ARBA" id="ARBA00022448"/>
    </source>
</evidence>
<dbReference type="Pfam" id="PF01594">
    <property type="entry name" value="AI-2E_transport"/>
    <property type="match status" value="1"/>
</dbReference>
<evidence type="ECO:0000256" key="7">
    <source>
        <dbReference type="ARBA" id="ARBA00023136"/>
    </source>
</evidence>
<organism evidence="9 10">
    <name type="scientific">Paludibacterium purpuratum</name>
    <dbReference type="NCBI Taxonomy" id="1144873"/>
    <lineage>
        <taxon>Bacteria</taxon>
        <taxon>Pseudomonadati</taxon>
        <taxon>Pseudomonadota</taxon>
        <taxon>Betaproteobacteria</taxon>
        <taxon>Neisseriales</taxon>
        <taxon>Chromobacteriaceae</taxon>
        <taxon>Paludibacterium</taxon>
    </lineage>
</organism>
<keyword evidence="6 8" id="KW-1133">Transmembrane helix</keyword>
<evidence type="ECO:0000256" key="2">
    <source>
        <dbReference type="ARBA" id="ARBA00009773"/>
    </source>
</evidence>
<feature type="transmembrane region" description="Helical" evidence="8">
    <location>
        <begin position="293"/>
        <end position="314"/>
    </location>
</feature>
<protein>
    <submittedName>
        <fullName evidence="9">Putative PurR-regulated permease PerM</fullName>
    </submittedName>
</protein>
<gene>
    <name evidence="9" type="ORF">DFP86_11764</name>
</gene>
<keyword evidence="5 8" id="KW-0812">Transmembrane</keyword>
<comment type="caution">
    <text evidence="9">The sequence shown here is derived from an EMBL/GenBank/DDBJ whole genome shotgun (WGS) entry which is preliminary data.</text>
</comment>
<evidence type="ECO:0000256" key="6">
    <source>
        <dbReference type="ARBA" id="ARBA00022989"/>
    </source>
</evidence>
<feature type="transmembrane region" description="Helical" evidence="8">
    <location>
        <begin position="63"/>
        <end position="83"/>
    </location>
</feature>
<evidence type="ECO:0000256" key="5">
    <source>
        <dbReference type="ARBA" id="ARBA00022692"/>
    </source>
</evidence>
<dbReference type="RefSeq" id="WP_166642325.1">
    <property type="nucleotide sequence ID" value="NZ_SNZP01000017.1"/>
</dbReference>
<keyword evidence="3" id="KW-0813">Transport</keyword>
<feature type="transmembrane region" description="Helical" evidence="8">
    <location>
        <begin position="265"/>
        <end position="286"/>
    </location>
</feature>
<comment type="subcellular location">
    <subcellularLocation>
        <location evidence="1">Cell membrane</location>
        <topology evidence="1">Multi-pass membrane protein</topology>
    </subcellularLocation>
</comment>
<sequence length="621" mass="67670">MFRPQVNRSSPQFASHMIDAGAVITLLYAGRRVLVPIAMAIMLSFLIAPLVRALRRLGIGQGISVCLAVLAFSLSLLILGAQLGEQLVHLGSEIPQYQATIHDKISQLNQLTLGQLNDLTKRTDQLFGDINRAQASVNPPSTAVQGARNVVAPMTVELQTPKPGPIQLLLNIAGQLSSMLETVSVVMIVLIFVLLEQDTLGDRFIRLTGPGSLRVTTAAVSDAAQRLSHYFVSQFAVNLAVGIIIGLGLKWIGVPQAFLWGAMSALLRFVPYIGMWIACLCASLLAAAISPGWLLAVQCIAVFLVTELIVSQFLEPHLYGHSTGLSALSVVLSAIFWSALWGPAGLVLSTPLTLCMVVAGRYLPALRFLDILFGDAPSLDLPERFYQRVLRGDTHGLIFQARQFLRKHTLGTYCDKVLIPAMFLAKADFDQRDITADERRKVNRAIISLLGALEGRKLHWRGAAVLDGEPIARSWRRLSESGRGQRQGTKSVVAVIAADGEPDELAAEILLLALRAQHLDARRLSLRELSSASDIKEQGATIALVWLVRMGGNPGDSVLSSIRQQLPLEISAQRVRSLHLLSPYGMDDEHSLRDTSASEVFHQYQTAIKFSTAFVLDSESH</sequence>
<dbReference type="GO" id="GO:0055085">
    <property type="term" value="P:transmembrane transport"/>
    <property type="evidence" value="ECO:0007669"/>
    <property type="project" value="TreeGrafter"/>
</dbReference>
<keyword evidence="10" id="KW-1185">Reference proteome</keyword>
<evidence type="ECO:0000313" key="9">
    <source>
        <dbReference type="EMBL" id="TDR72055.1"/>
    </source>
</evidence>